<gene>
    <name evidence="4" type="ORF">ACFPK1_27195</name>
</gene>
<proteinExistence type="inferred from homology"/>
<evidence type="ECO:0000256" key="1">
    <source>
        <dbReference type="ARBA" id="ARBA00010928"/>
    </source>
</evidence>
<dbReference type="Pfam" id="PF02894">
    <property type="entry name" value="GFO_IDH_MocA_C"/>
    <property type="match status" value="1"/>
</dbReference>
<evidence type="ECO:0000313" key="4">
    <source>
        <dbReference type="EMBL" id="MFC5141949.1"/>
    </source>
</evidence>
<organism evidence="4 5">
    <name type="scientific">Actinomycetospora rhizophila</name>
    <dbReference type="NCBI Taxonomy" id="1416876"/>
    <lineage>
        <taxon>Bacteria</taxon>
        <taxon>Bacillati</taxon>
        <taxon>Actinomycetota</taxon>
        <taxon>Actinomycetes</taxon>
        <taxon>Pseudonocardiales</taxon>
        <taxon>Pseudonocardiaceae</taxon>
        <taxon>Actinomycetospora</taxon>
    </lineage>
</organism>
<evidence type="ECO:0000313" key="5">
    <source>
        <dbReference type="Proteomes" id="UP001596175"/>
    </source>
</evidence>
<dbReference type="InterPro" id="IPR036291">
    <property type="entry name" value="NAD(P)-bd_dom_sf"/>
</dbReference>
<evidence type="ECO:0000259" key="3">
    <source>
        <dbReference type="Pfam" id="PF02894"/>
    </source>
</evidence>
<feature type="domain" description="Gfo/Idh/MocA-like oxidoreductase C-terminal" evidence="3">
    <location>
        <begin position="135"/>
        <end position="329"/>
    </location>
</feature>
<dbReference type="InterPro" id="IPR051450">
    <property type="entry name" value="Gfo/Idh/MocA_Oxidoreductases"/>
</dbReference>
<dbReference type="EMBL" id="JBHSKG010000019">
    <property type="protein sequence ID" value="MFC5141949.1"/>
    <property type="molecule type" value="Genomic_DNA"/>
</dbReference>
<dbReference type="SUPFAM" id="SSF55347">
    <property type="entry name" value="Glyceraldehyde-3-phosphate dehydrogenase-like, C-terminal domain"/>
    <property type="match status" value="1"/>
</dbReference>
<comment type="similarity">
    <text evidence="1">Belongs to the Gfo/Idh/MocA family.</text>
</comment>
<dbReference type="PANTHER" id="PTHR43377:SF1">
    <property type="entry name" value="BILIVERDIN REDUCTASE A"/>
    <property type="match status" value="1"/>
</dbReference>
<evidence type="ECO:0000259" key="2">
    <source>
        <dbReference type="Pfam" id="PF01408"/>
    </source>
</evidence>
<name>A0ABV9ZKV7_9PSEU</name>
<accession>A0ABV9ZKV7</accession>
<dbReference type="Proteomes" id="UP001596175">
    <property type="component" value="Unassembled WGS sequence"/>
</dbReference>
<sequence length="331" mass="35436">MSRPLRAGLVGLGVMGRNHARVLQSLPDVELVAAADPRPEARAASNGIDAVATVRELIDRGIDLCVAATPTITHQDVAFELAEAGVATLIEKPLAPDPKTAQTIVEAFARHGVLGCVGHIERFNPALQDLRRRLALGEIGELYQVVTRRQGPFPARIVDAGVVVDLATHDIDLTAWITGSPYRSVSACTAHRSGRPHEDLVSAVAELENGIVVTHLVNWLSPFKERITTVTGDLGCLVADTITADLTFFQNGSEPAQWERMAAFRGVTEGNMTRYAIPKPEPLLTELSHFAAAVRGEPSTIVTLEEGLATVEIAEALRESAASGETVKVSR</sequence>
<dbReference type="InterPro" id="IPR004104">
    <property type="entry name" value="Gfo/Idh/MocA-like_OxRdtase_C"/>
</dbReference>
<feature type="domain" description="Gfo/Idh/MocA-like oxidoreductase N-terminal" evidence="2">
    <location>
        <begin position="6"/>
        <end position="119"/>
    </location>
</feature>
<keyword evidence="5" id="KW-1185">Reference proteome</keyword>
<dbReference type="PANTHER" id="PTHR43377">
    <property type="entry name" value="BILIVERDIN REDUCTASE A"/>
    <property type="match status" value="1"/>
</dbReference>
<dbReference type="Gene3D" id="3.30.360.10">
    <property type="entry name" value="Dihydrodipicolinate Reductase, domain 2"/>
    <property type="match status" value="1"/>
</dbReference>
<protein>
    <submittedName>
        <fullName evidence="4">Gfo/Idh/MocA family oxidoreductase</fullName>
    </submittedName>
</protein>
<dbReference type="RefSeq" id="WP_378024085.1">
    <property type="nucleotide sequence ID" value="NZ_JBHSKG010000019.1"/>
</dbReference>
<dbReference type="SUPFAM" id="SSF51735">
    <property type="entry name" value="NAD(P)-binding Rossmann-fold domains"/>
    <property type="match status" value="1"/>
</dbReference>
<reference evidence="5" key="1">
    <citation type="journal article" date="2019" name="Int. J. Syst. Evol. Microbiol.">
        <title>The Global Catalogue of Microorganisms (GCM) 10K type strain sequencing project: providing services to taxonomists for standard genome sequencing and annotation.</title>
        <authorList>
            <consortium name="The Broad Institute Genomics Platform"/>
            <consortium name="The Broad Institute Genome Sequencing Center for Infectious Disease"/>
            <person name="Wu L."/>
            <person name="Ma J."/>
        </authorList>
    </citation>
    <scope>NUCLEOTIDE SEQUENCE [LARGE SCALE GENOMIC DNA]</scope>
    <source>
        <strain evidence="5">XZYJ18</strain>
    </source>
</reference>
<dbReference type="Pfam" id="PF01408">
    <property type="entry name" value="GFO_IDH_MocA"/>
    <property type="match status" value="1"/>
</dbReference>
<comment type="caution">
    <text evidence="4">The sequence shown here is derived from an EMBL/GenBank/DDBJ whole genome shotgun (WGS) entry which is preliminary data.</text>
</comment>
<dbReference type="Gene3D" id="3.40.50.720">
    <property type="entry name" value="NAD(P)-binding Rossmann-like Domain"/>
    <property type="match status" value="1"/>
</dbReference>
<dbReference type="InterPro" id="IPR000683">
    <property type="entry name" value="Gfo/Idh/MocA-like_OxRdtase_N"/>
</dbReference>